<dbReference type="EMBL" id="KK785287">
    <property type="protein sequence ID" value="KDO44812.1"/>
    <property type="molecule type" value="Genomic_DNA"/>
</dbReference>
<gene>
    <name evidence="1" type="ORF">CISIN_1g033863mg</name>
</gene>
<evidence type="ECO:0000313" key="2">
    <source>
        <dbReference type="Proteomes" id="UP000027120"/>
    </source>
</evidence>
<protein>
    <submittedName>
        <fullName evidence="1">Uncharacterized protein</fullName>
    </submittedName>
</protein>
<reference evidence="1 2" key="1">
    <citation type="submission" date="2014-04" db="EMBL/GenBank/DDBJ databases">
        <authorList>
            <consortium name="International Citrus Genome Consortium"/>
            <person name="Gmitter F."/>
            <person name="Chen C."/>
            <person name="Farmerie W."/>
            <person name="Harkins T."/>
            <person name="Desany B."/>
            <person name="Mohiuddin M."/>
            <person name="Kodira C."/>
            <person name="Borodovsky M."/>
            <person name="Lomsadze A."/>
            <person name="Burns P."/>
            <person name="Jenkins J."/>
            <person name="Prochnik S."/>
            <person name="Shu S."/>
            <person name="Chapman J."/>
            <person name="Pitluck S."/>
            <person name="Schmutz J."/>
            <person name="Rokhsar D."/>
        </authorList>
    </citation>
    <scope>NUCLEOTIDE SEQUENCE</scope>
</reference>
<organism evidence="1 2">
    <name type="scientific">Citrus sinensis</name>
    <name type="common">Sweet orange</name>
    <name type="synonym">Citrus aurantium var. sinensis</name>
    <dbReference type="NCBI Taxonomy" id="2711"/>
    <lineage>
        <taxon>Eukaryota</taxon>
        <taxon>Viridiplantae</taxon>
        <taxon>Streptophyta</taxon>
        <taxon>Embryophyta</taxon>
        <taxon>Tracheophyta</taxon>
        <taxon>Spermatophyta</taxon>
        <taxon>Magnoliopsida</taxon>
        <taxon>eudicotyledons</taxon>
        <taxon>Gunneridae</taxon>
        <taxon>Pentapetalae</taxon>
        <taxon>rosids</taxon>
        <taxon>malvids</taxon>
        <taxon>Sapindales</taxon>
        <taxon>Rutaceae</taxon>
        <taxon>Aurantioideae</taxon>
        <taxon>Citrus</taxon>
    </lineage>
</organism>
<proteinExistence type="predicted"/>
<keyword evidence="2" id="KW-1185">Reference proteome</keyword>
<sequence length="110" mass="13077">MKVLRNSIKMCKFHTSPMQLLYFCAYKINLKQKVGKRTSQNQFFGPLSSPKFELRWPAKQSCLKTTRPSPCGQPTKLTCPSIFWLMYHRTRQLAPKIKHNDIYYMYHQCI</sequence>
<dbReference type="Proteomes" id="UP000027120">
    <property type="component" value="Unassembled WGS sequence"/>
</dbReference>
<evidence type="ECO:0000313" key="1">
    <source>
        <dbReference type="EMBL" id="KDO44812.1"/>
    </source>
</evidence>
<accession>A0A067E0Q4</accession>
<name>A0A067E0Q4_CITSI</name>
<dbReference type="AlphaFoldDB" id="A0A067E0Q4"/>